<comment type="caution">
    <text evidence="3">The sequence shown here is derived from an EMBL/GenBank/DDBJ whole genome shotgun (WGS) entry which is preliminary data.</text>
</comment>
<dbReference type="EC" id="3.8.1.3" evidence="3"/>
<name>A0ABU0J2P6_9HYPH</name>
<dbReference type="PRINTS" id="PR00412">
    <property type="entry name" value="EPOXHYDRLASE"/>
</dbReference>
<dbReference type="InterPro" id="IPR000073">
    <property type="entry name" value="AB_hydrolase_1"/>
</dbReference>
<dbReference type="InterPro" id="IPR029058">
    <property type="entry name" value="AB_hydrolase_fold"/>
</dbReference>
<reference evidence="3 4" key="1">
    <citation type="submission" date="2023-07" db="EMBL/GenBank/DDBJ databases">
        <title>Genomic Encyclopedia of Type Strains, Phase IV (KMG-IV): sequencing the most valuable type-strain genomes for metagenomic binning, comparative biology and taxonomic classification.</title>
        <authorList>
            <person name="Goeker M."/>
        </authorList>
    </citation>
    <scope>NUCLEOTIDE SEQUENCE [LARGE SCALE GENOMIC DNA]</scope>
    <source>
        <strain evidence="3 4">DSM 19619</strain>
    </source>
</reference>
<dbReference type="PANTHER" id="PTHR43329">
    <property type="entry name" value="EPOXIDE HYDROLASE"/>
    <property type="match status" value="1"/>
</dbReference>
<dbReference type="Proteomes" id="UP001242480">
    <property type="component" value="Unassembled WGS sequence"/>
</dbReference>
<dbReference type="GO" id="GO:0018785">
    <property type="term" value="F:haloacetate dehalogenase activity"/>
    <property type="evidence" value="ECO:0007669"/>
    <property type="project" value="UniProtKB-EC"/>
</dbReference>
<evidence type="ECO:0000313" key="4">
    <source>
        <dbReference type="Proteomes" id="UP001242480"/>
    </source>
</evidence>
<dbReference type="InterPro" id="IPR000639">
    <property type="entry name" value="Epox_hydrolase-like"/>
</dbReference>
<dbReference type="Pfam" id="PF00561">
    <property type="entry name" value="Abhydrolase_1"/>
    <property type="match status" value="1"/>
</dbReference>
<sequence length="303" mass="33703">MRADVVEASGEAFETFRARTVEVGEAAIHCRIGGDGPPLLLLHGCPQTHLMWRKLAPALARHFTVVASDLRGYGDSSKPRGLPNHANYSFRAMAGDQVELMAALGFEAFSAAGHDRGARVLHRMALDHPGAVRRLALLDILPTVVLYERADRDFARLYWEWFFFIQGDGFPERLLGADPECFLRYELGPLVEDGTIGPEVWRDYLRVLQDEAAIHGMCEDYRAGASVDLEHDAADAGRRIEAPVLLLWGERNPVWRRFTMIETWQPFAANVTGGGIDAGHYLAEEAPEAVLDRLIPFMVPDSP</sequence>
<protein>
    <submittedName>
        <fullName evidence="3">Haloacetate dehalogenase</fullName>
        <ecNumber evidence="3">3.8.1.3</ecNumber>
    </submittedName>
</protein>
<dbReference type="EMBL" id="JAUSVX010000002">
    <property type="protein sequence ID" value="MDQ0468536.1"/>
    <property type="molecule type" value="Genomic_DNA"/>
</dbReference>
<organism evidence="3 4">
    <name type="scientific">Labrys wisconsinensis</name>
    <dbReference type="NCBI Taxonomy" id="425677"/>
    <lineage>
        <taxon>Bacteria</taxon>
        <taxon>Pseudomonadati</taxon>
        <taxon>Pseudomonadota</taxon>
        <taxon>Alphaproteobacteria</taxon>
        <taxon>Hyphomicrobiales</taxon>
        <taxon>Xanthobacteraceae</taxon>
        <taxon>Labrys</taxon>
    </lineage>
</organism>
<accession>A0ABU0J2P6</accession>
<keyword evidence="1 3" id="KW-0378">Hydrolase</keyword>
<feature type="domain" description="AB hydrolase-1" evidence="2">
    <location>
        <begin position="37"/>
        <end position="282"/>
    </location>
</feature>
<proteinExistence type="predicted"/>
<evidence type="ECO:0000259" key="2">
    <source>
        <dbReference type="Pfam" id="PF00561"/>
    </source>
</evidence>
<dbReference type="Gene3D" id="3.40.50.1820">
    <property type="entry name" value="alpha/beta hydrolase"/>
    <property type="match status" value="1"/>
</dbReference>
<keyword evidence="4" id="KW-1185">Reference proteome</keyword>
<dbReference type="RefSeq" id="WP_307269875.1">
    <property type="nucleotide sequence ID" value="NZ_JAUSVX010000002.1"/>
</dbReference>
<gene>
    <name evidence="3" type="ORF">QO011_001536</name>
</gene>
<evidence type="ECO:0000256" key="1">
    <source>
        <dbReference type="ARBA" id="ARBA00022801"/>
    </source>
</evidence>
<evidence type="ECO:0000313" key="3">
    <source>
        <dbReference type="EMBL" id="MDQ0468536.1"/>
    </source>
</evidence>
<dbReference type="SUPFAM" id="SSF53474">
    <property type="entry name" value="alpha/beta-Hydrolases"/>
    <property type="match status" value="1"/>
</dbReference>